<name>A0ABV9L0P5_9BACT</name>
<evidence type="ECO:0000259" key="1">
    <source>
        <dbReference type="Pfam" id="PF17293"/>
    </source>
</evidence>
<dbReference type="EMBL" id="JBHSGN010000106">
    <property type="protein sequence ID" value="MFC4675593.1"/>
    <property type="molecule type" value="Genomic_DNA"/>
</dbReference>
<dbReference type="GO" id="GO:0003677">
    <property type="term" value="F:DNA binding"/>
    <property type="evidence" value="ECO:0007669"/>
    <property type="project" value="UniProtKB-KW"/>
</dbReference>
<dbReference type="RefSeq" id="WP_379998965.1">
    <property type="nucleotide sequence ID" value="NZ_JBHSGN010000106.1"/>
</dbReference>
<accession>A0ABV9L0P5</accession>
<dbReference type="Proteomes" id="UP001596023">
    <property type="component" value="Unassembled WGS sequence"/>
</dbReference>
<dbReference type="Pfam" id="PF17293">
    <property type="entry name" value="Arm-DNA-bind_5"/>
    <property type="match status" value="1"/>
</dbReference>
<keyword evidence="2" id="KW-0238">DNA-binding</keyword>
<feature type="domain" description="Arm DNA-binding" evidence="1">
    <location>
        <begin position="22"/>
        <end position="82"/>
    </location>
</feature>
<keyword evidence="3" id="KW-1185">Reference proteome</keyword>
<evidence type="ECO:0000313" key="2">
    <source>
        <dbReference type="EMBL" id="MFC4675593.1"/>
    </source>
</evidence>
<evidence type="ECO:0000313" key="3">
    <source>
        <dbReference type="Proteomes" id="UP001596023"/>
    </source>
</evidence>
<sequence length="96" mass="11000">MLAEMLARTLATISVMNITVSVVCYKYRPQKDGRHPLMLRVSKDGKRSYQSLGISVNLEDWDFKKNEPKLSCPDREYIQKIIIDGKSSERCPLVPV</sequence>
<proteinExistence type="predicted"/>
<protein>
    <submittedName>
        <fullName evidence="2">Arm DNA-binding domain-containing protein</fullName>
    </submittedName>
</protein>
<dbReference type="InterPro" id="IPR035386">
    <property type="entry name" value="Arm-DNA-bind_5"/>
</dbReference>
<gene>
    <name evidence="2" type="ORF">ACFO6W_18035</name>
</gene>
<reference evidence="3" key="1">
    <citation type="journal article" date="2019" name="Int. J. Syst. Evol. Microbiol.">
        <title>The Global Catalogue of Microorganisms (GCM) 10K type strain sequencing project: providing services to taxonomists for standard genome sequencing and annotation.</title>
        <authorList>
            <consortium name="The Broad Institute Genomics Platform"/>
            <consortium name="The Broad Institute Genome Sequencing Center for Infectious Disease"/>
            <person name="Wu L."/>
            <person name="Ma J."/>
        </authorList>
    </citation>
    <scope>NUCLEOTIDE SEQUENCE [LARGE SCALE GENOMIC DNA]</scope>
    <source>
        <strain evidence="3">CCUG 66188</strain>
    </source>
</reference>
<organism evidence="2 3">
    <name type="scientific">Dysgonomonas termitidis</name>
    <dbReference type="NCBI Taxonomy" id="1516126"/>
    <lineage>
        <taxon>Bacteria</taxon>
        <taxon>Pseudomonadati</taxon>
        <taxon>Bacteroidota</taxon>
        <taxon>Bacteroidia</taxon>
        <taxon>Bacteroidales</taxon>
        <taxon>Dysgonomonadaceae</taxon>
        <taxon>Dysgonomonas</taxon>
    </lineage>
</organism>
<comment type="caution">
    <text evidence="2">The sequence shown here is derived from an EMBL/GenBank/DDBJ whole genome shotgun (WGS) entry which is preliminary data.</text>
</comment>